<feature type="region of interest" description="Disordered" evidence="1">
    <location>
        <begin position="1"/>
        <end position="40"/>
    </location>
</feature>
<dbReference type="OMA" id="CKEWIRP"/>
<evidence type="ECO:0000313" key="3">
    <source>
        <dbReference type="EMBL" id="KAK2632893.1"/>
    </source>
</evidence>
<evidence type="ECO:0000313" key="5">
    <source>
        <dbReference type="Proteomes" id="UP000030711"/>
    </source>
</evidence>
<dbReference type="Gramene" id="KCW45387">
    <property type="protein sequence ID" value="KCW45387"/>
    <property type="gene ID" value="EUGRSUZ_L00922"/>
</dbReference>
<dbReference type="GO" id="GO:0008236">
    <property type="term" value="F:serine-type peptidase activity"/>
    <property type="evidence" value="ECO:0007669"/>
    <property type="project" value="InterPro"/>
</dbReference>
<proteinExistence type="predicted"/>
<keyword evidence="5" id="KW-1185">Reference proteome</keyword>
<reference evidence="4" key="1">
    <citation type="submission" date="2013-07" db="EMBL/GenBank/DDBJ databases">
        <title>The genome of Eucalyptus grandis.</title>
        <authorList>
            <person name="Schmutz J."/>
            <person name="Hayes R."/>
            <person name="Myburg A."/>
            <person name="Tuskan G."/>
            <person name="Grattapaglia D."/>
            <person name="Rokhsar D.S."/>
        </authorList>
    </citation>
    <scope>NUCLEOTIDE SEQUENCE</scope>
    <source>
        <tissue evidence="4">Leaf extractions</tissue>
    </source>
</reference>
<evidence type="ECO:0000259" key="2">
    <source>
        <dbReference type="Pfam" id="PF00326"/>
    </source>
</evidence>
<dbReference type="Gene3D" id="3.40.50.1820">
    <property type="entry name" value="alpha/beta hydrolase"/>
    <property type="match status" value="1"/>
</dbReference>
<dbReference type="PANTHER" id="PTHR47381:SF3">
    <property type="entry name" value="ALPHA_BETA-HYDROLASES SUPERFAMILY PROTEIN"/>
    <property type="match status" value="1"/>
</dbReference>
<protein>
    <recommendedName>
        <fullName evidence="2">Peptidase S9 prolyl oligopeptidase catalytic domain-containing protein</fullName>
    </recommendedName>
</protein>
<dbReference type="Proteomes" id="UP000030711">
    <property type="component" value="Unassembled WGS sequence"/>
</dbReference>
<evidence type="ECO:0000313" key="4">
    <source>
        <dbReference type="EMBL" id="KCW45387.1"/>
    </source>
</evidence>
<dbReference type="EMBL" id="MU848318">
    <property type="protein sequence ID" value="KAK2632893.1"/>
    <property type="molecule type" value="Genomic_DNA"/>
</dbReference>
<reference evidence="3" key="4">
    <citation type="submission" date="2023-07" db="EMBL/GenBank/DDBJ databases">
        <authorList>
            <person name="Myburg A.A."/>
            <person name="Grattapaglia D."/>
            <person name="Tuskan G.A."/>
            <person name="Hellsten U."/>
            <person name="Hayes R.D."/>
            <person name="Grimwood J."/>
            <person name="Jenkins J."/>
            <person name="Lindquist E."/>
            <person name="Tice H."/>
            <person name="Bauer D."/>
            <person name="Goodstein D.M."/>
            <person name="Dubchak I."/>
            <person name="Poliakov A."/>
            <person name="Mizrachi E."/>
            <person name="Kullan A.R."/>
            <person name="Hussey S.G."/>
            <person name="Pinard D."/>
            <person name="Van D.M."/>
            <person name="Singh P."/>
            <person name="Van J.I."/>
            <person name="Silva-Junior O.B."/>
            <person name="Togawa R.C."/>
            <person name="Pappas M.R."/>
            <person name="Faria D.A."/>
            <person name="Sansaloni C.P."/>
            <person name="Petroli C.D."/>
            <person name="Yang X."/>
            <person name="Ranjan P."/>
            <person name="Tschaplinski T.J."/>
            <person name="Ye C.Y."/>
            <person name="Li T."/>
            <person name="Sterck L."/>
            <person name="Vanneste K."/>
            <person name="Murat F."/>
            <person name="Soler M."/>
            <person name="Clemente H.S."/>
            <person name="Saidi N."/>
            <person name="Cassan-Wang H."/>
            <person name="Dunand C."/>
            <person name="Hefer C.A."/>
            <person name="Bornberg-Bauer E."/>
            <person name="Kersting A.R."/>
            <person name="Vining K."/>
            <person name="Amarasinghe V."/>
            <person name="Ranik M."/>
            <person name="Naithani S."/>
            <person name="Elser J."/>
            <person name="Boyd A.E."/>
            <person name="Liston A."/>
            <person name="Spatafora J.W."/>
            <person name="Dharmwardhana P."/>
            <person name="Raja R."/>
            <person name="Sullivan C."/>
            <person name="Romanel E."/>
            <person name="Alves-Ferreira M."/>
            <person name="Kulheim C."/>
            <person name="Foley W."/>
            <person name="Carocha V."/>
            <person name="Paiva J."/>
            <person name="Kudrna D."/>
            <person name="Brommonschenkel S.H."/>
            <person name="Pasquali G."/>
            <person name="Byrne M."/>
            <person name="Rigault P."/>
            <person name="Tibbits J."/>
            <person name="Spokevicius A."/>
            <person name="Jones R.C."/>
            <person name="Steane D.A."/>
            <person name="Vaillancourt R.E."/>
            <person name="Potts B.M."/>
            <person name="Joubert F."/>
            <person name="Barry K."/>
            <person name="Pappas G.J."/>
            <person name="Strauss S.H."/>
            <person name="Jaiswal P."/>
            <person name="Grima-Pettenati J."/>
            <person name="Salse J."/>
            <person name="Van D.P."/>
            <person name="Rokhsar D.S."/>
            <person name="Schmutz J."/>
        </authorList>
    </citation>
    <scope>NUCLEOTIDE SEQUENCE</scope>
    <source>
        <tissue evidence="3">Leaf extractions</tissue>
    </source>
</reference>
<reference evidence="3" key="2">
    <citation type="journal article" date="2014" name="Nature">
        <title>The genome of Eucalyptus grandis.</title>
        <authorList>
            <person name="Myburg A.A."/>
            <person name="Grattapaglia D."/>
            <person name="Tuskan G.A."/>
            <person name="Hellsten U."/>
            <person name="Hayes R.D."/>
            <person name="Grimwood J."/>
            <person name="Jenkins J."/>
            <person name="Lindquist E."/>
            <person name="Tice H."/>
            <person name="Bauer D."/>
            <person name="Goodstein D.M."/>
            <person name="Dubchak I."/>
            <person name="Poliakov A."/>
            <person name="Mizrachi E."/>
            <person name="Kullan A.R."/>
            <person name="Hussey S.G."/>
            <person name="Pinard D."/>
            <person name="van der Merwe K."/>
            <person name="Singh P."/>
            <person name="van Jaarsveld I."/>
            <person name="Silva-Junior O.B."/>
            <person name="Togawa R.C."/>
            <person name="Pappas M.R."/>
            <person name="Faria D.A."/>
            <person name="Sansaloni C.P."/>
            <person name="Petroli C.D."/>
            <person name="Yang X."/>
            <person name="Ranjan P."/>
            <person name="Tschaplinski T.J."/>
            <person name="Ye C.Y."/>
            <person name="Li T."/>
            <person name="Sterck L."/>
            <person name="Vanneste K."/>
            <person name="Murat F."/>
            <person name="Soler M."/>
            <person name="Clemente H.S."/>
            <person name="Saidi N."/>
            <person name="Cassan-Wang H."/>
            <person name="Dunand C."/>
            <person name="Hefer C.A."/>
            <person name="Bornberg-Bauer E."/>
            <person name="Kersting A.R."/>
            <person name="Vining K."/>
            <person name="Amarasinghe V."/>
            <person name="Ranik M."/>
            <person name="Naithani S."/>
            <person name="Elser J."/>
            <person name="Boyd A.E."/>
            <person name="Liston A."/>
            <person name="Spatafora J.W."/>
            <person name="Dharmwardhana P."/>
            <person name="Raja R."/>
            <person name="Sullivan C."/>
            <person name="Romanel E."/>
            <person name="Alves-Ferreira M."/>
            <person name="Kulheim C."/>
            <person name="Foley W."/>
            <person name="Carocha V."/>
            <person name="Paiva J."/>
            <person name="Kudrna D."/>
            <person name="Brommonschenkel S.H."/>
            <person name="Pasquali G."/>
            <person name="Byrne M."/>
            <person name="Rigault P."/>
            <person name="Tibbits J."/>
            <person name="Spokevicius A."/>
            <person name="Jones R.C."/>
            <person name="Steane D.A."/>
            <person name="Vaillancourt R.E."/>
            <person name="Potts B.M."/>
            <person name="Joubert F."/>
            <person name="Barry K."/>
            <person name="Pappas G.J."/>
            <person name="Strauss S.H."/>
            <person name="Jaiswal P."/>
            <person name="Grima-Pettenati J."/>
            <person name="Salse J."/>
            <person name="Van de Peer Y."/>
            <person name="Rokhsar D.S."/>
            <person name="Schmutz J."/>
        </authorList>
    </citation>
    <scope>NUCLEOTIDE SEQUENCE</scope>
    <source>
        <tissue evidence="3">Leaf extractions</tissue>
    </source>
</reference>
<sequence length="258" mass="28457">MGASPSHVPACPPPRAQLHPAPHVRTRLPPCPPPSSSSAAAYKYATADAASPTSAARMDGGAATDAEELRADFLRVLRGRRSDEVELSVEPAKPVENPLYQDANPPSFSEEMQSCPKENIENLKELIKEENVYLITEKGEQGRLPLLIISLKEDIVRKRPAVVFLHSTRKCKEWLRPLLEAYASRGYIAVAVDSRYHGERASSLTTYSEALVSSWKKGDTMPFIFDTVWDLIKLADYLTKREDIDPSRIGITGESLGG</sequence>
<dbReference type="eggNOG" id="ENOG502QVWM">
    <property type="taxonomic scope" value="Eukaryota"/>
</dbReference>
<accession>A0A058ZUB6</accession>
<dbReference type="InterPro" id="IPR001375">
    <property type="entry name" value="Peptidase_S9_cat"/>
</dbReference>
<gene>
    <name evidence="4" type="ORF">EUGRSUZ_L00922</name>
</gene>
<dbReference type="AlphaFoldDB" id="A0A058ZUB6"/>
<feature type="domain" description="Peptidase S9 prolyl oligopeptidase catalytic" evidence="2">
    <location>
        <begin position="182"/>
        <end position="258"/>
    </location>
</feature>
<dbReference type="InParanoid" id="A0A058ZUB6"/>
<dbReference type="Pfam" id="PF00326">
    <property type="entry name" value="Peptidase_S9"/>
    <property type="match status" value="1"/>
</dbReference>
<organism evidence="4">
    <name type="scientific">Eucalyptus grandis</name>
    <name type="common">Flooded gum</name>
    <dbReference type="NCBI Taxonomy" id="71139"/>
    <lineage>
        <taxon>Eukaryota</taxon>
        <taxon>Viridiplantae</taxon>
        <taxon>Streptophyta</taxon>
        <taxon>Embryophyta</taxon>
        <taxon>Tracheophyta</taxon>
        <taxon>Spermatophyta</taxon>
        <taxon>Magnoliopsida</taxon>
        <taxon>eudicotyledons</taxon>
        <taxon>Gunneridae</taxon>
        <taxon>Pentapetalae</taxon>
        <taxon>rosids</taxon>
        <taxon>malvids</taxon>
        <taxon>Myrtales</taxon>
        <taxon>Myrtaceae</taxon>
        <taxon>Myrtoideae</taxon>
        <taxon>Eucalypteae</taxon>
        <taxon>Eucalyptus</taxon>
    </lineage>
</organism>
<dbReference type="SUPFAM" id="SSF53474">
    <property type="entry name" value="alpha/beta-Hydrolases"/>
    <property type="match status" value="1"/>
</dbReference>
<reference evidence="3" key="3">
    <citation type="submission" date="2023-04" db="EMBL/GenBank/DDBJ databases">
        <title>WGS assembly of Eucalyptus grandis.</title>
        <authorList>
            <person name="Myburg A."/>
            <person name="Grattapaglia D."/>
            <person name="Tuskan G."/>
            <person name="Hellsten U."/>
            <person name="Hayes R."/>
            <person name="Grimwood J."/>
            <person name="Jenkins J."/>
            <person name="Lindquist E."/>
            <person name="Tice H."/>
            <person name="Bauer D."/>
            <person name="Goodstein D."/>
            <person name="Dubchak I."/>
            <person name="Poliakov A."/>
            <person name="Mizrachi E."/>
            <person name="Kullan A."/>
            <person name="Hussey S."/>
            <person name="Pinard D."/>
            <person name="Van D."/>
            <person name="Singh P."/>
            <person name="Van J."/>
            <person name="Silva-Junior O."/>
            <person name="Togawa R."/>
            <person name="Pappas M."/>
            <person name="Faria D."/>
            <person name="Sansaloni C."/>
            <person name="Petroli C."/>
            <person name="Yang X."/>
            <person name="Ranjan P."/>
            <person name="Tschaplinski T."/>
            <person name="Ye C."/>
            <person name="Li T."/>
            <person name="Sterck L."/>
            <person name="Vanneste K."/>
            <person name="Murat F."/>
            <person name="Soler M."/>
            <person name="Clemente H."/>
            <person name="Saidi N."/>
            <person name="Cassan-Wang H."/>
            <person name="Dunand C."/>
            <person name="Hefer C."/>
            <person name="Bornberg-Bauer E."/>
            <person name="Kersting A."/>
            <person name="Vining K."/>
            <person name="Amarasinghe V."/>
            <person name="Ranik M."/>
            <person name="Naithani S."/>
            <person name="Elser J."/>
            <person name="Boyd A."/>
            <person name="Liston A."/>
            <person name="Spatafora J."/>
            <person name="Dharmwardhana P."/>
            <person name="Raja R."/>
            <person name="Sullivan C."/>
            <person name="Romanel E."/>
            <person name="Alves-Ferreira M."/>
            <person name="Kulheim C."/>
            <person name="Foley W."/>
            <person name="Carocha V."/>
            <person name="Paiva J."/>
            <person name="Kudrna D."/>
            <person name="Brommonschenkel S."/>
            <person name="Pasquali G."/>
            <person name="Byrne M."/>
            <person name="Rigault P."/>
            <person name="Tibbits J."/>
            <person name="Spokevicius A."/>
            <person name="Jones R."/>
            <person name="Steane D."/>
            <person name="Vaillancourt R."/>
            <person name="Potts B."/>
            <person name="Joubert F."/>
            <person name="Barry K."/>
            <person name="Pappas G."/>
            <person name="Strauss S."/>
            <person name="Jaiswal P."/>
            <person name="Grima-Pettenati J."/>
            <person name="Salse J."/>
            <person name="Van D."/>
            <person name="Rokhsar D."/>
            <person name="Schmutz J."/>
        </authorList>
    </citation>
    <scope>NUCLEOTIDE SEQUENCE</scope>
    <source>
        <tissue evidence="3">Leaf extractions</tissue>
    </source>
</reference>
<name>A0A058ZUB6_EUCGR</name>
<dbReference type="InterPro" id="IPR029058">
    <property type="entry name" value="AB_hydrolase_fold"/>
</dbReference>
<dbReference type="STRING" id="71139.A0A058ZUB6"/>
<dbReference type="GO" id="GO:0006508">
    <property type="term" value="P:proteolysis"/>
    <property type="evidence" value="ECO:0007669"/>
    <property type="project" value="InterPro"/>
</dbReference>
<dbReference type="PANTHER" id="PTHR47381">
    <property type="entry name" value="ALPHA/BETA-HYDROLASES SUPERFAMILY PROTEIN"/>
    <property type="match status" value="1"/>
</dbReference>
<dbReference type="EMBL" id="KK198833">
    <property type="protein sequence ID" value="KCW45387.1"/>
    <property type="molecule type" value="Genomic_DNA"/>
</dbReference>
<evidence type="ECO:0000256" key="1">
    <source>
        <dbReference type="SAM" id="MobiDB-lite"/>
    </source>
</evidence>